<protein>
    <submittedName>
        <fullName evidence="1">Uncharacterized protein</fullName>
    </submittedName>
</protein>
<comment type="caution">
    <text evidence="1">The sequence shown here is derived from an EMBL/GenBank/DDBJ whole genome shotgun (WGS) entry which is preliminary data.</text>
</comment>
<evidence type="ECO:0000313" key="1">
    <source>
        <dbReference type="EMBL" id="MBB2994751.1"/>
    </source>
</evidence>
<dbReference type="EMBL" id="JACHVS010000001">
    <property type="protein sequence ID" value="MBB2994751.1"/>
    <property type="molecule type" value="Genomic_DNA"/>
</dbReference>
<sequence length="44" mass="5020">MLIVTVEWLRGPYRIRTKELNSGDLKNCSELRRHMADVFAAATG</sequence>
<gene>
    <name evidence="1" type="ORF">E9229_000942</name>
</gene>
<organism evidence="1 2">
    <name type="scientific">Paeniglutamicibacter cryotolerans</name>
    <dbReference type="NCBI Taxonomy" id="670079"/>
    <lineage>
        <taxon>Bacteria</taxon>
        <taxon>Bacillati</taxon>
        <taxon>Actinomycetota</taxon>
        <taxon>Actinomycetes</taxon>
        <taxon>Micrococcales</taxon>
        <taxon>Micrococcaceae</taxon>
        <taxon>Paeniglutamicibacter</taxon>
    </lineage>
</organism>
<name>A0A839QRR4_9MICC</name>
<dbReference type="Proteomes" id="UP000523000">
    <property type="component" value="Unassembled WGS sequence"/>
</dbReference>
<evidence type="ECO:0000313" key="2">
    <source>
        <dbReference type="Proteomes" id="UP000523000"/>
    </source>
</evidence>
<keyword evidence="2" id="KW-1185">Reference proteome</keyword>
<dbReference type="AlphaFoldDB" id="A0A839QRR4"/>
<accession>A0A839QRR4</accession>
<proteinExistence type="predicted"/>
<reference evidence="1 2" key="1">
    <citation type="submission" date="2020-08" db="EMBL/GenBank/DDBJ databases">
        <title>Sequencing the genomes of 1000 actinobacteria strains.</title>
        <authorList>
            <person name="Klenk H.-P."/>
        </authorList>
    </citation>
    <scope>NUCLEOTIDE SEQUENCE [LARGE SCALE GENOMIC DNA]</scope>
    <source>
        <strain evidence="1 2">DSM 22826</strain>
    </source>
</reference>